<evidence type="ECO:0000256" key="1">
    <source>
        <dbReference type="ARBA" id="ARBA00004186"/>
    </source>
</evidence>
<name>A0A1Q9EXS7_SYMMI</name>
<keyword evidence="2" id="KW-0963">Cytoplasm</keyword>
<accession>A0A1Q9EXS7</accession>
<dbReference type="EMBL" id="LSRX01000047">
    <property type="protein sequence ID" value="OLQ12219.1"/>
    <property type="molecule type" value="Genomic_DNA"/>
</dbReference>
<feature type="region of interest" description="Disordered" evidence="6">
    <location>
        <begin position="687"/>
        <end position="711"/>
    </location>
</feature>
<dbReference type="PROSITE" id="PS00018">
    <property type="entry name" value="EF_HAND_1"/>
    <property type="match status" value="1"/>
</dbReference>
<keyword evidence="9" id="KW-1185">Reference proteome</keyword>
<evidence type="ECO:0000259" key="7">
    <source>
        <dbReference type="PROSITE" id="PS50222"/>
    </source>
</evidence>
<evidence type="ECO:0000313" key="8">
    <source>
        <dbReference type="EMBL" id="OLQ12219.1"/>
    </source>
</evidence>
<keyword evidence="4" id="KW-0206">Cytoskeleton</keyword>
<comment type="subcellular location">
    <subcellularLocation>
        <location evidence="1">Cytoplasm</location>
        <location evidence="1">Cytoskeleton</location>
        <location evidence="1">Spindle</location>
    </subcellularLocation>
</comment>
<sequence length="745" mass="81053">MQEEPAVLLREVQKRQDEDIATCLKENEELRACNRELAQSLQQFKQENDQLHVDNSSLLESVALFESDLGKVADRHAQLIGHVNKKQKIRYTAPYETGTRLKEECAQLRLDLNKARHKLMQLEGSRRSDSLHFIQRVSNVLVFSSYGALASLGYSPAPAVQSSPQPKQRQPHAAPAPVRVSPRCANTARGQLEEVNSDFRHLLALVQRVIGRGQADESKEINFAELLQEPLSEEPPCTQDKENQLNIQNQTPAETSKAVLPEASKAILPETHEALDRRHGNGVLERKDIAQGFKRLDIVLPANTLEMLVKMVDQDANGFVSVDELLKALSLQGLHSTFCAAGPLPRAVKPADMPRAPMLGLVPSSKGLPWRLRRREDPGASCTSMATLPLLLSFLAAGTASAQWYAETETGKALAKVRSNISTAALKLRADTVQANTFVGLGAGAYIFGEPTWENTHDFWQTLGSSAQGAAIGDILGYAFGCLVGSGVAANAKQEALRALNAKKPPAKIEAELNHIKENAALKVGDASLSELDMCGDRVLEAYGYFFQAIPVDSIGNEALKSDSLADGSSRVHHRLSDTRWGSEDVWQEDALVPWVRLFERELEAVNPMWYPSWRSPNPGTIWTSWCHARAALVSQGRSYREATAAAPVAEEEAIAAARVAQEAAAAAQVADDSSSEELIADSFMGASGSQWLGDPNPTQPTKLPPPPPPAELVLEELRTLQLQVNSLAVTGGQAGGAPDRGNEY</sequence>
<dbReference type="InterPro" id="IPR018247">
    <property type="entry name" value="EF_Hand_1_Ca_BS"/>
</dbReference>
<dbReference type="OrthoDB" id="445099at2759"/>
<proteinExistence type="predicted"/>
<gene>
    <name evidence="8" type="ORF">AK812_SmicGene3896</name>
</gene>
<dbReference type="GO" id="GO:0005819">
    <property type="term" value="C:spindle"/>
    <property type="evidence" value="ECO:0007669"/>
    <property type="project" value="UniProtKB-SubCell"/>
</dbReference>
<dbReference type="GO" id="GO:0005509">
    <property type="term" value="F:calcium ion binding"/>
    <property type="evidence" value="ECO:0007669"/>
    <property type="project" value="InterPro"/>
</dbReference>
<dbReference type="Pfam" id="PF15908">
    <property type="entry name" value="HMMR_C"/>
    <property type="match status" value="1"/>
</dbReference>
<evidence type="ECO:0000256" key="3">
    <source>
        <dbReference type="ARBA" id="ARBA00022837"/>
    </source>
</evidence>
<feature type="coiled-coil region" evidence="5">
    <location>
        <begin position="27"/>
        <end position="54"/>
    </location>
</feature>
<dbReference type="Gene3D" id="1.10.238.10">
    <property type="entry name" value="EF-hand"/>
    <property type="match status" value="1"/>
</dbReference>
<dbReference type="SUPFAM" id="SSF47473">
    <property type="entry name" value="EF-hand"/>
    <property type="match status" value="1"/>
</dbReference>
<evidence type="ECO:0000313" key="9">
    <source>
        <dbReference type="Proteomes" id="UP000186817"/>
    </source>
</evidence>
<dbReference type="InterPro" id="IPR002048">
    <property type="entry name" value="EF_hand_dom"/>
</dbReference>
<reference evidence="8 9" key="1">
    <citation type="submission" date="2016-02" db="EMBL/GenBank/DDBJ databases">
        <title>Genome analysis of coral dinoflagellate symbionts highlights evolutionary adaptations to a symbiotic lifestyle.</title>
        <authorList>
            <person name="Aranda M."/>
            <person name="Li Y."/>
            <person name="Liew Y.J."/>
            <person name="Baumgarten S."/>
            <person name="Simakov O."/>
            <person name="Wilson M."/>
            <person name="Piel J."/>
            <person name="Ashoor H."/>
            <person name="Bougouffa S."/>
            <person name="Bajic V.B."/>
            <person name="Ryu T."/>
            <person name="Ravasi T."/>
            <person name="Bayer T."/>
            <person name="Micklem G."/>
            <person name="Kim H."/>
            <person name="Bhak J."/>
            <person name="Lajeunesse T.C."/>
            <person name="Voolstra C.R."/>
        </authorList>
    </citation>
    <scope>NUCLEOTIDE SEQUENCE [LARGE SCALE GENOMIC DNA]</scope>
    <source>
        <strain evidence="8 9">CCMP2467</strain>
    </source>
</reference>
<feature type="domain" description="EF-hand" evidence="7">
    <location>
        <begin position="300"/>
        <end position="335"/>
    </location>
</feature>
<evidence type="ECO:0000256" key="5">
    <source>
        <dbReference type="SAM" id="Coils"/>
    </source>
</evidence>
<keyword evidence="5" id="KW-0175">Coiled coil</keyword>
<dbReference type="PROSITE" id="PS50222">
    <property type="entry name" value="EF_HAND_2"/>
    <property type="match status" value="1"/>
</dbReference>
<dbReference type="Proteomes" id="UP000186817">
    <property type="component" value="Unassembled WGS sequence"/>
</dbReference>
<organism evidence="8 9">
    <name type="scientific">Symbiodinium microadriaticum</name>
    <name type="common">Dinoflagellate</name>
    <name type="synonym">Zooxanthella microadriatica</name>
    <dbReference type="NCBI Taxonomy" id="2951"/>
    <lineage>
        <taxon>Eukaryota</taxon>
        <taxon>Sar</taxon>
        <taxon>Alveolata</taxon>
        <taxon>Dinophyceae</taxon>
        <taxon>Suessiales</taxon>
        <taxon>Symbiodiniaceae</taxon>
        <taxon>Symbiodinium</taxon>
    </lineage>
</organism>
<feature type="coiled-coil region" evidence="5">
    <location>
        <begin position="98"/>
        <end position="125"/>
    </location>
</feature>
<keyword evidence="3" id="KW-0106">Calcium</keyword>
<dbReference type="InterPro" id="IPR011992">
    <property type="entry name" value="EF-hand-dom_pair"/>
</dbReference>
<protein>
    <recommendedName>
        <fullName evidence="7">EF-hand domain-containing protein</fullName>
    </recommendedName>
</protein>
<comment type="caution">
    <text evidence="8">The sequence shown here is derived from an EMBL/GenBank/DDBJ whole genome shotgun (WGS) entry which is preliminary data.</text>
</comment>
<evidence type="ECO:0000256" key="2">
    <source>
        <dbReference type="ARBA" id="ARBA00022490"/>
    </source>
</evidence>
<dbReference type="AlphaFoldDB" id="A0A1Q9EXS7"/>
<dbReference type="InterPro" id="IPR031794">
    <property type="entry name" value="HMMR_C"/>
</dbReference>
<feature type="region of interest" description="Disordered" evidence="6">
    <location>
        <begin position="156"/>
        <end position="180"/>
    </location>
</feature>
<feature type="compositionally biased region" description="Low complexity" evidence="6">
    <location>
        <begin position="156"/>
        <end position="166"/>
    </location>
</feature>
<evidence type="ECO:0000256" key="4">
    <source>
        <dbReference type="ARBA" id="ARBA00023212"/>
    </source>
</evidence>
<evidence type="ECO:0000256" key="6">
    <source>
        <dbReference type="SAM" id="MobiDB-lite"/>
    </source>
</evidence>